<dbReference type="STRING" id="1257118.L8H405"/>
<dbReference type="OrthoDB" id="16101at2759"/>
<dbReference type="PROSITE" id="PS50146">
    <property type="entry name" value="DAGK"/>
    <property type="match status" value="1"/>
</dbReference>
<feature type="domain" description="DAGKc" evidence="6">
    <location>
        <begin position="197"/>
        <end position="335"/>
    </location>
</feature>
<dbReference type="InterPro" id="IPR045540">
    <property type="entry name" value="YegS/DAGK_C"/>
</dbReference>
<keyword evidence="1" id="KW-0808">Transferase</keyword>
<feature type="compositionally biased region" description="Basic and acidic residues" evidence="5">
    <location>
        <begin position="121"/>
        <end position="130"/>
    </location>
</feature>
<dbReference type="SMART" id="SM00046">
    <property type="entry name" value="DAGKc"/>
    <property type="match status" value="1"/>
</dbReference>
<dbReference type="SUPFAM" id="SSF111331">
    <property type="entry name" value="NAD kinase/diacylglycerol kinase-like"/>
    <property type="match status" value="1"/>
</dbReference>
<evidence type="ECO:0000313" key="7">
    <source>
        <dbReference type="EMBL" id="ELR19957.1"/>
    </source>
</evidence>
<dbReference type="OMA" id="EFCLAIV"/>
<dbReference type="Gene3D" id="2.60.200.40">
    <property type="match status" value="2"/>
</dbReference>
<dbReference type="RefSeq" id="XP_004342066.1">
    <property type="nucleotide sequence ID" value="XM_004342017.1"/>
</dbReference>
<dbReference type="VEuPathDB" id="AmoebaDB:ACA1_112510"/>
<dbReference type="InterPro" id="IPR017438">
    <property type="entry name" value="ATP-NAD_kinase_N"/>
</dbReference>
<dbReference type="InterPro" id="IPR001206">
    <property type="entry name" value="Diacylglycerol_kinase_cat_dom"/>
</dbReference>
<feature type="region of interest" description="Disordered" evidence="5">
    <location>
        <begin position="1"/>
        <end position="102"/>
    </location>
</feature>
<dbReference type="AlphaFoldDB" id="L8H405"/>
<feature type="compositionally biased region" description="Acidic residues" evidence="5">
    <location>
        <begin position="38"/>
        <end position="49"/>
    </location>
</feature>
<dbReference type="PANTHER" id="PTHR12358">
    <property type="entry name" value="SPHINGOSINE KINASE"/>
    <property type="match status" value="1"/>
</dbReference>
<evidence type="ECO:0000313" key="8">
    <source>
        <dbReference type="Proteomes" id="UP000011083"/>
    </source>
</evidence>
<dbReference type="GO" id="GO:0046512">
    <property type="term" value="P:sphingosine biosynthetic process"/>
    <property type="evidence" value="ECO:0007669"/>
    <property type="project" value="TreeGrafter"/>
</dbReference>
<evidence type="ECO:0000259" key="6">
    <source>
        <dbReference type="PROSITE" id="PS50146"/>
    </source>
</evidence>
<dbReference type="Pfam" id="PF00781">
    <property type="entry name" value="DAGK_cat"/>
    <property type="match status" value="1"/>
</dbReference>
<dbReference type="EMBL" id="KB007926">
    <property type="protein sequence ID" value="ELR19957.1"/>
    <property type="molecule type" value="Genomic_DNA"/>
</dbReference>
<dbReference type="Gene3D" id="3.40.50.10330">
    <property type="entry name" value="Probable inorganic polyphosphate/atp-NAD kinase, domain 1"/>
    <property type="match status" value="1"/>
</dbReference>
<dbReference type="InterPro" id="IPR016064">
    <property type="entry name" value="NAD/diacylglycerol_kinase_sf"/>
</dbReference>
<evidence type="ECO:0000256" key="3">
    <source>
        <dbReference type="ARBA" id="ARBA00022777"/>
    </source>
</evidence>
<protein>
    <submittedName>
        <fullName evidence="7">Sphingosine kinase</fullName>
    </submittedName>
</protein>
<accession>L8H405</accession>
<name>L8H405_ACACF</name>
<feature type="compositionally biased region" description="Low complexity" evidence="5">
    <location>
        <begin position="156"/>
        <end position="167"/>
    </location>
</feature>
<keyword evidence="2" id="KW-0547">Nucleotide-binding</keyword>
<dbReference type="GO" id="GO:0001727">
    <property type="term" value="F:lipid kinase activity"/>
    <property type="evidence" value="ECO:0007669"/>
    <property type="project" value="TreeGrafter"/>
</dbReference>
<keyword evidence="8" id="KW-1185">Reference proteome</keyword>
<organism evidence="7 8">
    <name type="scientific">Acanthamoeba castellanii (strain ATCC 30010 / Neff)</name>
    <dbReference type="NCBI Taxonomy" id="1257118"/>
    <lineage>
        <taxon>Eukaryota</taxon>
        <taxon>Amoebozoa</taxon>
        <taxon>Discosea</taxon>
        <taxon>Longamoebia</taxon>
        <taxon>Centramoebida</taxon>
        <taxon>Acanthamoebidae</taxon>
        <taxon>Acanthamoeba</taxon>
    </lineage>
</organism>
<proteinExistence type="predicted"/>
<dbReference type="Proteomes" id="UP000011083">
    <property type="component" value="Unassembled WGS sequence"/>
</dbReference>
<keyword evidence="3 7" id="KW-0418">Kinase</keyword>
<evidence type="ECO:0000256" key="2">
    <source>
        <dbReference type="ARBA" id="ARBA00022741"/>
    </source>
</evidence>
<gene>
    <name evidence="7" type="ORF">ACA1_112510</name>
</gene>
<feature type="compositionally biased region" description="Low complexity" evidence="5">
    <location>
        <begin position="532"/>
        <end position="541"/>
    </location>
</feature>
<feature type="compositionally biased region" description="Low complexity" evidence="5">
    <location>
        <begin position="494"/>
        <end position="503"/>
    </location>
</feature>
<feature type="compositionally biased region" description="Basic and acidic residues" evidence="5">
    <location>
        <begin position="504"/>
        <end position="529"/>
    </location>
</feature>
<reference evidence="7 8" key="1">
    <citation type="journal article" date="2013" name="Genome Biol.">
        <title>Genome of Acanthamoeba castellanii highlights extensive lateral gene transfer and early evolution of tyrosine kinase signaling.</title>
        <authorList>
            <person name="Clarke M."/>
            <person name="Lohan A.J."/>
            <person name="Liu B."/>
            <person name="Lagkouvardos I."/>
            <person name="Roy S."/>
            <person name="Zafar N."/>
            <person name="Bertelli C."/>
            <person name="Schilde C."/>
            <person name="Kianianmomeni A."/>
            <person name="Burglin T.R."/>
            <person name="Frech C."/>
            <person name="Turcotte B."/>
            <person name="Kopec K.O."/>
            <person name="Synnott J.M."/>
            <person name="Choo C."/>
            <person name="Paponov I."/>
            <person name="Finkler A."/>
            <person name="Soon Heng Tan C."/>
            <person name="Hutchins A.P."/>
            <person name="Weinmeier T."/>
            <person name="Rattei T."/>
            <person name="Chu J.S."/>
            <person name="Gimenez G."/>
            <person name="Irimia M."/>
            <person name="Rigden D.J."/>
            <person name="Fitzpatrick D.A."/>
            <person name="Lorenzo-Morales J."/>
            <person name="Bateman A."/>
            <person name="Chiu C.H."/>
            <person name="Tang P."/>
            <person name="Hegemann P."/>
            <person name="Fromm H."/>
            <person name="Raoult D."/>
            <person name="Greub G."/>
            <person name="Miranda-Saavedra D."/>
            <person name="Chen N."/>
            <person name="Nash P."/>
            <person name="Ginger M.L."/>
            <person name="Horn M."/>
            <person name="Schaap P."/>
            <person name="Caler L."/>
            <person name="Loftus B."/>
        </authorList>
    </citation>
    <scope>NUCLEOTIDE SEQUENCE [LARGE SCALE GENOMIC DNA]</scope>
    <source>
        <strain evidence="7 8">Neff</strain>
    </source>
</reference>
<dbReference type="GO" id="GO:0005524">
    <property type="term" value="F:ATP binding"/>
    <property type="evidence" value="ECO:0007669"/>
    <property type="project" value="UniProtKB-KW"/>
</dbReference>
<dbReference type="GeneID" id="14920795"/>
<evidence type="ECO:0000256" key="4">
    <source>
        <dbReference type="ARBA" id="ARBA00022840"/>
    </source>
</evidence>
<evidence type="ECO:0000256" key="1">
    <source>
        <dbReference type="ARBA" id="ARBA00022679"/>
    </source>
</evidence>
<keyword evidence="4" id="KW-0067">ATP-binding</keyword>
<dbReference type="InterPro" id="IPR050187">
    <property type="entry name" value="Lipid_Phosphate_FormReg"/>
</dbReference>
<dbReference type="Pfam" id="PF19279">
    <property type="entry name" value="YegS_C"/>
    <property type="match status" value="1"/>
</dbReference>
<feature type="region of interest" description="Disordered" evidence="5">
    <location>
        <begin position="492"/>
        <end position="548"/>
    </location>
</feature>
<sequence>MKATRKASLRPEKREKKQKQASRTNSSSAVGRKKEKEPGDDDGDSSDDDLSGRLRSPRVSGGSGPALTASYPSDKKASGDNMLAVPSLSLSKRKRTISSCGRGELAGQDEIQDRGLNALKRSQDDSDIVTRSRSPVSPRESMRPLTSRAQADEIESSSSDTESLGEGDLSRGSSDVGDMSHIHLPPSFTDLSRVERVSVNVVHLLYNPRSGNKAGEKVMRKARKLLEEKYGKTVHVTKLQYKGHAEELCETMSLDGIDILCSVGGDGTFHECTNGIMKRMLADGAARIPPMALIAAGTGNSFMHELGYAKLKDAVHHICRGMHVPIDIGKLTFGDGTSCYSFNSMHWGMASKVAVTAEKLRWMGTAIRYTTAALIEMMKGKTARARITITDADDNVITYDEEFALAIANNIITAGKGMKMAPTAKLDDGLIDLLLITTASTLDMMTIFRKVYDGSHTSEELLDRAVSNHQRGQAGTGEAEQVGQQVDRAALHPAGGQQQQQQQEEGRRRQERQGGRGRAEGEQEKEKGEGGQASAAEESGSSGHGTIEEIEELLDVDGELKGCTPFTCDVIPRALRVIL</sequence>
<evidence type="ECO:0000256" key="5">
    <source>
        <dbReference type="SAM" id="MobiDB-lite"/>
    </source>
</evidence>
<dbReference type="GO" id="GO:0016020">
    <property type="term" value="C:membrane"/>
    <property type="evidence" value="ECO:0007669"/>
    <property type="project" value="TreeGrafter"/>
</dbReference>
<feature type="region of interest" description="Disordered" evidence="5">
    <location>
        <begin position="118"/>
        <end position="180"/>
    </location>
</feature>
<dbReference type="KEGG" id="acan:ACA1_112510"/>
<dbReference type="GO" id="GO:0005737">
    <property type="term" value="C:cytoplasm"/>
    <property type="evidence" value="ECO:0007669"/>
    <property type="project" value="TreeGrafter"/>
</dbReference>
<dbReference type="PANTHER" id="PTHR12358:SF110">
    <property type="entry name" value="SPHINGOSINE KINASE RELATED PROTEIN"/>
    <property type="match status" value="1"/>
</dbReference>